<reference evidence="1 2" key="1">
    <citation type="submission" date="2021-06" db="EMBL/GenBank/DDBJ databases">
        <title>Caerostris darwini draft genome.</title>
        <authorList>
            <person name="Kono N."/>
            <person name="Arakawa K."/>
        </authorList>
    </citation>
    <scope>NUCLEOTIDE SEQUENCE [LARGE SCALE GENOMIC DNA]</scope>
</reference>
<dbReference type="EMBL" id="BPLQ01015317">
    <property type="protein sequence ID" value="GIY87219.1"/>
    <property type="molecule type" value="Genomic_DNA"/>
</dbReference>
<dbReference type="AlphaFoldDB" id="A0AAV4WYA8"/>
<keyword evidence="2" id="KW-1185">Reference proteome</keyword>
<evidence type="ECO:0000313" key="1">
    <source>
        <dbReference type="EMBL" id="GIY87219.1"/>
    </source>
</evidence>
<sequence length="107" mass="12090">MSPHLFSISLKTPSIVLQKEIYSQSFRQYKKNRANNLSLFSAFYQSGQEYYGQVHPSLLSGTLNEDKYARVSMSELNVGTFIGLNKLKAACWSLCPHEHITCRGNGL</sequence>
<comment type="caution">
    <text evidence="1">The sequence shown here is derived from an EMBL/GenBank/DDBJ whole genome shotgun (WGS) entry which is preliminary data.</text>
</comment>
<name>A0AAV4WYA8_9ARAC</name>
<organism evidence="1 2">
    <name type="scientific">Caerostris darwini</name>
    <dbReference type="NCBI Taxonomy" id="1538125"/>
    <lineage>
        <taxon>Eukaryota</taxon>
        <taxon>Metazoa</taxon>
        <taxon>Ecdysozoa</taxon>
        <taxon>Arthropoda</taxon>
        <taxon>Chelicerata</taxon>
        <taxon>Arachnida</taxon>
        <taxon>Araneae</taxon>
        <taxon>Araneomorphae</taxon>
        <taxon>Entelegynae</taxon>
        <taxon>Araneoidea</taxon>
        <taxon>Araneidae</taxon>
        <taxon>Caerostris</taxon>
    </lineage>
</organism>
<proteinExistence type="predicted"/>
<dbReference type="Proteomes" id="UP001054837">
    <property type="component" value="Unassembled WGS sequence"/>
</dbReference>
<accession>A0AAV4WYA8</accession>
<protein>
    <submittedName>
        <fullName evidence="1">Uncharacterized protein</fullName>
    </submittedName>
</protein>
<evidence type="ECO:0000313" key="2">
    <source>
        <dbReference type="Proteomes" id="UP001054837"/>
    </source>
</evidence>
<gene>
    <name evidence="1" type="ORF">CDAR_610881</name>
</gene>